<organism evidence="3 4">
    <name type="scientific">Pocillopora damicornis</name>
    <name type="common">Cauliflower coral</name>
    <name type="synonym">Millepora damicornis</name>
    <dbReference type="NCBI Taxonomy" id="46731"/>
    <lineage>
        <taxon>Eukaryota</taxon>
        <taxon>Metazoa</taxon>
        <taxon>Cnidaria</taxon>
        <taxon>Anthozoa</taxon>
        <taxon>Hexacorallia</taxon>
        <taxon>Scleractinia</taxon>
        <taxon>Astrocoeniina</taxon>
        <taxon>Pocilloporidae</taxon>
        <taxon>Pocillopora</taxon>
    </lineage>
</organism>
<dbReference type="EMBL" id="RCHS01002134">
    <property type="protein sequence ID" value="RMX49488.1"/>
    <property type="molecule type" value="Genomic_DNA"/>
</dbReference>
<name>A0A3M6U7P2_POCDA</name>
<dbReference type="OrthoDB" id="5988352at2759"/>
<evidence type="ECO:0000313" key="3">
    <source>
        <dbReference type="EMBL" id="RMX49488.1"/>
    </source>
</evidence>
<proteinExistence type="predicted"/>
<dbReference type="Proteomes" id="UP000275408">
    <property type="component" value="Unassembled WGS sequence"/>
</dbReference>
<keyword evidence="4" id="KW-1185">Reference proteome</keyword>
<evidence type="ECO:0000259" key="2">
    <source>
        <dbReference type="Pfam" id="PF05585"/>
    </source>
</evidence>
<feature type="non-terminal residue" evidence="3">
    <location>
        <position position="481"/>
    </location>
</feature>
<evidence type="ECO:0000313" key="4">
    <source>
        <dbReference type="Proteomes" id="UP000275408"/>
    </source>
</evidence>
<gene>
    <name evidence="3" type="ORF">pdam_00023959</name>
</gene>
<dbReference type="InterPro" id="IPR008737">
    <property type="entry name" value="DUF1758"/>
</dbReference>
<reference evidence="3 4" key="1">
    <citation type="journal article" date="2018" name="Sci. Rep.">
        <title>Comparative analysis of the Pocillopora damicornis genome highlights role of immune system in coral evolution.</title>
        <authorList>
            <person name="Cunning R."/>
            <person name="Bay R.A."/>
            <person name="Gillette P."/>
            <person name="Baker A.C."/>
            <person name="Traylor-Knowles N."/>
        </authorList>
    </citation>
    <scope>NUCLEOTIDE SEQUENCE [LARGE SCALE GENOMIC DNA]</scope>
    <source>
        <strain evidence="3">RSMAS</strain>
        <tissue evidence="3">Whole animal</tissue>
    </source>
</reference>
<dbReference type="PANTHER" id="PTHR47331:SF5">
    <property type="entry name" value="RIBONUCLEASE H"/>
    <property type="match status" value="1"/>
</dbReference>
<dbReference type="InterPro" id="IPR005312">
    <property type="entry name" value="DUF1759"/>
</dbReference>
<sequence length="481" mass="54863">MTVKKHMDDFINMAHVYSSYDLRGLRQLYGLVEVHVRGLKALGVPSDFYSSLLSSVLMNKVPQEVRLIISRELCIKNWKQGREPRREITIHGQTHHSEGTNRIEKAHPLPIHYFLSQITSQLVPIASSLIQLIAVRPFLMHKPKEILLRRPQDVVCLRKDHLSRECKSNKKCFTYGGPHHASICESNLLKTGTREQCAKPEKRENVHSEDQPKSDHSQVTMYISSATPVPLQTAQAIIYKSGSKDKGVKAIIILDNGSQRSYIKNRLKDGLSLPAEYQKTMLIKTFGSQDKKLQTCDAVCIGVKLPNGTDMKISPGKEHVQAPKWKSPCQLLNRSRASRSGHQYRQIVTGEVRRGESGPTALHTRLGWVLCGSNRELNVTHVPRCATKPSQPLNNDLTEEFERFWDLESLRISSLKQSDHGHFIACISLQLGRYEVHLPWRNIHPVLPDNYETSHKRLMSLLNRLRREPQVLLEYDAVIRD</sequence>
<accession>A0A3M6U7P2</accession>
<dbReference type="AlphaFoldDB" id="A0A3M6U7P2"/>
<evidence type="ECO:0000256" key="1">
    <source>
        <dbReference type="SAM" id="MobiDB-lite"/>
    </source>
</evidence>
<comment type="caution">
    <text evidence="3">The sequence shown here is derived from an EMBL/GenBank/DDBJ whole genome shotgun (WGS) entry which is preliminary data.</text>
</comment>
<protein>
    <recommendedName>
        <fullName evidence="2">DUF1758 domain-containing protein</fullName>
    </recommendedName>
</protein>
<dbReference type="PANTHER" id="PTHR47331">
    <property type="entry name" value="PHD-TYPE DOMAIN-CONTAINING PROTEIN"/>
    <property type="match status" value="1"/>
</dbReference>
<feature type="domain" description="DUF1758" evidence="2">
    <location>
        <begin position="248"/>
        <end position="310"/>
    </location>
</feature>
<dbReference type="Pfam" id="PF05585">
    <property type="entry name" value="DUF1758"/>
    <property type="match status" value="1"/>
</dbReference>
<dbReference type="Pfam" id="PF03564">
    <property type="entry name" value="DUF1759"/>
    <property type="match status" value="1"/>
</dbReference>
<feature type="region of interest" description="Disordered" evidence="1">
    <location>
        <begin position="195"/>
        <end position="216"/>
    </location>
</feature>